<sequence>MLTLPDTKLWANATGDALQWLDAAALDAGQRARASLLGLDAAGVAYFQVAGAKAPAGPGQAQGLRALAAGADAFHAGLAAYAAALAHWQRTSRYCPACGAATEHADGGHRARCPQCGLSQFPRTDPAVIVLVEHADAALLGRKPGWPRGRFSTLAGFVEPGETLEDAVRREIAEESGAVIRACDYHSSQPWPFPASLMLGFTAQATSRALAAGDGELAEARWFTRAELRAGLADGSLSPPPGFSVAYHLIADWLEQAR</sequence>
<dbReference type="CDD" id="cd03429">
    <property type="entry name" value="NUDIX_NADH_pyrophosphatase_Nudt13"/>
    <property type="match status" value="1"/>
</dbReference>
<accession>T1D109</accession>
<dbReference type="Gene3D" id="3.90.79.10">
    <property type="entry name" value="Nucleoside Triphosphate Pyrophosphohydrolase"/>
    <property type="match status" value="1"/>
</dbReference>
<dbReference type="Pfam" id="PF00293">
    <property type="entry name" value="NUDIX"/>
    <property type="match status" value="1"/>
</dbReference>
<dbReference type="GO" id="GO:0005829">
    <property type="term" value="C:cytosol"/>
    <property type="evidence" value="ECO:0007669"/>
    <property type="project" value="TreeGrafter"/>
</dbReference>
<dbReference type="PROSITE" id="PS51462">
    <property type="entry name" value="NUDIX"/>
    <property type="match status" value="1"/>
</dbReference>
<keyword evidence="5" id="KW-0479">Metal-binding</keyword>
<dbReference type="SUPFAM" id="SSF55811">
    <property type="entry name" value="Nudix"/>
    <property type="match status" value="1"/>
</dbReference>
<dbReference type="AlphaFoldDB" id="T1D109"/>
<dbReference type="EC" id="3.6.1.22" evidence="4"/>
<dbReference type="EMBL" id="AUZZ01002829">
    <property type="protein sequence ID" value="EQD58793.1"/>
    <property type="molecule type" value="Genomic_DNA"/>
</dbReference>
<dbReference type="InterPro" id="IPR015376">
    <property type="entry name" value="Znr_NADH_PPase"/>
</dbReference>
<dbReference type="InterPro" id="IPR020084">
    <property type="entry name" value="NUDIX_hydrolase_CS"/>
</dbReference>
<reference evidence="13" key="2">
    <citation type="journal article" date="2014" name="ISME J.">
        <title>Microbial stratification in low pH oxic and suboxic macroscopic growths along an acid mine drainage.</title>
        <authorList>
            <person name="Mendez-Garcia C."/>
            <person name="Mesa V."/>
            <person name="Sprenger R.R."/>
            <person name="Richter M."/>
            <person name="Diez M.S."/>
            <person name="Solano J."/>
            <person name="Bargiela R."/>
            <person name="Golyshina O.V."/>
            <person name="Manteca A."/>
            <person name="Ramos J.L."/>
            <person name="Gallego J.R."/>
            <person name="Llorente I."/>
            <person name="Martins Dos Santos V.A."/>
            <person name="Jensen O.N."/>
            <person name="Pelaez A.I."/>
            <person name="Sanchez J."/>
            <person name="Ferrer M."/>
        </authorList>
    </citation>
    <scope>NUCLEOTIDE SEQUENCE</scope>
</reference>
<feature type="domain" description="Nudix hydrolase" evidence="10">
    <location>
        <begin position="122"/>
        <end position="245"/>
    </location>
</feature>
<evidence type="ECO:0000313" key="12">
    <source>
        <dbReference type="EMBL" id="EQD58793.1"/>
    </source>
</evidence>
<dbReference type="EMBL" id="AUZX01011123">
    <property type="protein sequence ID" value="EQD44283.1"/>
    <property type="molecule type" value="Genomic_DNA"/>
</dbReference>
<evidence type="ECO:0000256" key="8">
    <source>
        <dbReference type="ARBA" id="ARBA00023027"/>
    </source>
</evidence>
<gene>
    <name evidence="11" type="ORF">B1A_15160</name>
    <name evidence="13" type="ORF">B1B_01909</name>
    <name evidence="12" type="ORF">B2A_04230</name>
</gene>
<evidence type="ECO:0000256" key="5">
    <source>
        <dbReference type="ARBA" id="ARBA00022723"/>
    </source>
</evidence>
<dbReference type="Pfam" id="PF09297">
    <property type="entry name" value="Zn_ribbon_NUD"/>
    <property type="match status" value="1"/>
</dbReference>
<evidence type="ECO:0000256" key="3">
    <source>
        <dbReference type="ARBA" id="ARBA00009595"/>
    </source>
</evidence>
<dbReference type="PANTHER" id="PTHR42904:SF6">
    <property type="entry name" value="NAD-CAPPED RNA HYDROLASE NUDT12"/>
    <property type="match status" value="1"/>
</dbReference>
<evidence type="ECO:0000256" key="7">
    <source>
        <dbReference type="ARBA" id="ARBA00022842"/>
    </source>
</evidence>
<dbReference type="PANTHER" id="PTHR42904">
    <property type="entry name" value="NUDIX HYDROLASE, NUDC SUBFAMILY"/>
    <property type="match status" value="1"/>
</dbReference>
<dbReference type="GO" id="GO:0006742">
    <property type="term" value="P:NADP+ catabolic process"/>
    <property type="evidence" value="ECO:0007669"/>
    <property type="project" value="TreeGrafter"/>
</dbReference>
<dbReference type="NCBIfam" id="NF001299">
    <property type="entry name" value="PRK00241.1"/>
    <property type="match status" value="1"/>
</dbReference>
<dbReference type="InterPro" id="IPR000086">
    <property type="entry name" value="NUDIX_hydrolase_dom"/>
</dbReference>
<evidence type="ECO:0000256" key="9">
    <source>
        <dbReference type="ARBA" id="ARBA00023679"/>
    </source>
</evidence>
<evidence type="ECO:0000256" key="6">
    <source>
        <dbReference type="ARBA" id="ARBA00022801"/>
    </source>
</evidence>
<evidence type="ECO:0000259" key="10">
    <source>
        <dbReference type="PROSITE" id="PS51462"/>
    </source>
</evidence>
<dbReference type="InterPro" id="IPR015797">
    <property type="entry name" value="NUDIX_hydrolase-like_dom_sf"/>
</dbReference>
<comment type="cofactor">
    <cofactor evidence="1">
        <name>Mg(2+)</name>
        <dbReference type="ChEBI" id="CHEBI:18420"/>
    </cofactor>
</comment>
<dbReference type="InterPro" id="IPR049734">
    <property type="entry name" value="NudC-like_C"/>
</dbReference>
<organism evidence="13">
    <name type="scientific">mine drainage metagenome</name>
    <dbReference type="NCBI Taxonomy" id="410659"/>
    <lineage>
        <taxon>unclassified sequences</taxon>
        <taxon>metagenomes</taxon>
        <taxon>ecological metagenomes</taxon>
    </lineage>
</organism>
<protein>
    <recommendedName>
        <fullName evidence="4">NAD(+) diphosphatase</fullName>
        <ecNumber evidence="4">3.6.1.22</ecNumber>
    </recommendedName>
</protein>
<dbReference type="GO" id="GO:0035529">
    <property type="term" value="F:NADH pyrophosphatase activity"/>
    <property type="evidence" value="ECO:0007669"/>
    <property type="project" value="TreeGrafter"/>
</dbReference>
<dbReference type="GO" id="GO:0019677">
    <property type="term" value="P:NAD+ catabolic process"/>
    <property type="evidence" value="ECO:0007669"/>
    <property type="project" value="TreeGrafter"/>
</dbReference>
<comment type="caution">
    <text evidence="13">The sequence shown here is derived from an EMBL/GenBank/DDBJ whole genome shotgun (WGS) entry which is preliminary data.</text>
</comment>
<dbReference type="PROSITE" id="PS00893">
    <property type="entry name" value="NUDIX_BOX"/>
    <property type="match status" value="1"/>
</dbReference>
<evidence type="ECO:0000256" key="1">
    <source>
        <dbReference type="ARBA" id="ARBA00001946"/>
    </source>
</evidence>
<evidence type="ECO:0000256" key="4">
    <source>
        <dbReference type="ARBA" id="ARBA00012381"/>
    </source>
</evidence>
<evidence type="ECO:0000256" key="2">
    <source>
        <dbReference type="ARBA" id="ARBA00001947"/>
    </source>
</evidence>
<dbReference type="InterPro" id="IPR050241">
    <property type="entry name" value="NAD-cap_RNA_hydrolase_NudC"/>
</dbReference>
<dbReference type="GO" id="GO:0046872">
    <property type="term" value="F:metal ion binding"/>
    <property type="evidence" value="ECO:0007669"/>
    <property type="project" value="UniProtKB-KW"/>
</dbReference>
<comment type="catalytic activity">
    <reaction evidence="9">
        <text>a 5'-end NAD(+)-phospho-ribonucleoside in mRNA + H2O = a 5'-end phospho-adenosine-phospho-ribonucleoside in mRNA + beta-nicotinamide D-ribonucleotide + 2 H(+)</text>
        <dbReference type="Rhea" id="RHEA:60876"/>
        <dbReference type="Rhea" id="RHEA-COMP:15698"/>
        <dbReference type="Rhea" id="RHEA-COMP:15719"/>
        <dbReference type="ChEBI" id="CHEBI:14649"/>
        <dbReference type="ChEBI" id="CHEBI:15377"/>
        <dbReference type="ChEBI" id="CHEBI:15378"/>
        <dbReference type="ChEBI" id="CHEBI:144029"/>
        <dbReference type="ChEBI" id="CHEBI:144051"/>
    </reaction>
    <physiologicalReaction direction="left-to-right" evidence="9">
        <dbReference type="Rhea" id="RHEA:60877"/>
    </physiologicalReaction>
</comment>
<name>T1D109_9ZZZZ</name>
<keyword evidence="8" id="KW-0520">NAD</keyword>
<keyword evidence="6 13" id="KW-0378">Hydrolase</keyword>
<dbReference type="Gene3D" id="3.90.79.20">
    <property type="match status" value="1"/>
</dbReference>
<proteinExistence type="inferred from homology"/>
<evidence type="ECO:0000313" key="13">
    <source>
        <dbReference type="EMBL" id="EQD76105.1"/>
    </source>
</evidence>
<dbReference type="EMBL" id="AUZY01001138">
    <property type="protein sequence ID" value="EQD76105.1"/>
    <property type="molecule type" value="Genomic_DNA"/>
</dbReference>
<reference evidence="13" key="1">
    <citation type="submission" date="2013-08" db="EMBL/GenBank/DDBJ databases">
        <authorList>
            <person name="Mendez C."/>
            <person name="Richter M."/>
            <person name="Ferrer M."/>
            <person name="Sanchez J."/>
        </authorList>
    </citation>
    <scope>NUCLEOTIDE SEQUENCE</scope>
</reference>
<comment type="cofactor">
    <cofactor evidence="2">
        <name>Zn(2+)</name>
        <dbReference type="ChEBI" id="CHEBI:29105"/>
    </cofactor>
</comment>
<comment type="similarity">
    <text evidence="3">Belongs to the Nudix hydrolase family. NudC subfamily.</text>
</comment>
<keyword evidence="7" id="KW-0460">Magnesium</keyword>
<evidence type="ECO:0000313" key="11">
    <source>
        <dbReference type="EMBL" id="EQD44283.1"/>
    </source>
</evidence>